<reference evidence="4" key="2">
    <citation type="submission" date="2021-04" db="EMBL/GenBank/DDBJ databases">
        <authorList>
            <person name="Gilroy R."/>
        </authorList>
    </citation>
    <scope>NUCLEOTIDE SEQUENCE</scope>
    <source>
        <strain evidence="4">ChiGjej4B4-12881</strain>
    </source>
</reference>
<dbReference type="SUPFAM" id="SSF55729">
    <property type="entry name" value="Acyl-CoA N-acyltransferases (Nat)"/>
    <property type="match status" value="2"/>
</dbReference>
<keyword evidence="1" id="KW-0808">Transferase</keyword>
<evidence type="ECO:0000256" key="2">
    <source>
        <dbReference type="ARBA" id="ARBA00023315"/>
    </source>
</evidence>
<dbReference type="EMBL" id="DXEU01000102">
    <property type="protein sequence ID" value="HIX52313.1"/>
    <property type="molecule type" value="Genomic_DNA"/>
</dbReference>
<dbReference type="PANTHER" id="PTHR43877">
    <property type="entry name" value="AMINOALKYLPHOSPHONATE N-ACETYLTRANSFERASE-RELATED-RELATED"/>
    <property type="match status" value="1"/>
</dbReference>
<dbReference type="PROSITE" id="PS51186">
    <property type="entry name" value="GNAT"/>
    <property type="match status" value="2"/>
</dbReference>
<dbReference type="InterPro" id="IPR050832">
    <property type="entry name" value="Bact_Acetyltransf"/>
</dbReference>
<dbReference type="AlphaFoldDB" id="A0A9D2AWA9"/>
<dbReference type="InterPro" id="IPR016181">
    <property type="entry name" value="Acyl_CoA_acyltransferase"/>
</dbReference>
<dbReference type="InterPro" id="IPR000182">
    <property type="entry name" value="GNAT_dom"/>
</dbReference>
<evidence type="ECO:0000256" key="1">
    <source>
        <dbReference type="ARBA" id="ARBA00022679"/>
    </source>
</evidence>
<dbReference type="GO" id="GO:0016747">
    <property type="term" value="F:acyltransferase activity, transferring groups other than amino-acyl groups"/>
    <property type="evidence" value="ECO:0007669"/>
    <property type="project" value="InterPro"/>
</dbReference>
<evidence type="ECO:0000313" key="5">
    <source>
        <dbReference type="Proteomes" id="UP000886780"/>
    </source>
</evidence>
<feature type="domain" description="N-acetyltransferase" evidence="3">
    <location>
        <begin position="5"/>
        <end position="173"/>
    </location>
</feature>
<comment type="caution">
    <text evidence="4">The sequence shown here is derived from an EMBL/GenBank/DDBJ whole genome shotgun (WGS) entry which is preliminary data.</text>
</comment>
<evidence type="ECO:0000259" key="3">
    <source>
        <dbReference type="PROSITE" id="PS51186"/>
    </source>
</evidence>
<accession>A0A9D2AWA9</accession>
<evidence type="ECO:0000313" key="4">
    <source>
        <dbReference type="EMBL" id="HIX52313.1"/>
    </source>
</evidence>
<dbReference type="CDD" id="cd04301">
    <property type="entry name" value="NAT_SF"/>
    <property type="match status" value="2"/>
</dbReference>
<reference evidence="4" key="1">
    <citation type="journal article" date="2021" name="PeerJ">
        <title>Extensive microbial diversity within the chicken gut microbiome revealed by metagenomics and culture.</title>
        <authorList>
            <person name="Gilroy R."/>
            <person name="Ravi A."/>
            <person name="Getino M."/>
            <person name="Pursley I."/>
            <person name="Horton D.L."/>
            <person name="Alikhan N.F."/>
            <person name="Baker D."/>
            <person name="Gharbi K."/>
            <person name="Hall N."/>
            <person name="Watson M."/>
            <person name="Adriaenssens E.M."/>
            <person name="Foster-Nyarko E."/>
            <person name="Jarju S."/>
            <person name="Secka A."/>
            <person name="Antonio M."/>
            <person name="Oren A."/>
            <person name="Chaudhuri R.R."/>
            <person name="La Ragione R."/>
            <person name="Hildebrand F."/>
            <person name="Pallen M.J."/>
        </authorList>
    </citation>
    <scope>NUCLEOTIDE SEQUENCE</scope>
    <source>
        <strain evidence="4">ChiGjej4B4-12881</strain>
    </source>
</reference>
<gene>
    <name evidence="4" type="ORF">IAA28_05870</name>
</gene>
<feature type="domain" description="N-acetyltransferase" evidence="3">
    <location>
        <begin position="179"/>
        <end position="329"/>
    </location>
</feature>
<sequence>MEMEIKVRPAGPEEYTQVMEFYDRVTDEMEGREYHPAWQKGVYPDPAFIRRSAQEGTLYVLEADGIIAGAMVMNHETAEGYDRVPWQVEARPEEVAVLHALGVLPGYHGHGLGKRLVGAAAGLAAQAGCRAIRLDVLEGNLPARWLYERMGFHYICRTELFYEDTGRMGFWLYELALGEGTRPAEPEDWKIVYDLMCQLENQELPKEGFHQIYMEQQRDEHFWQSVYVLDGQVRGFVNMRMEGQLHHGGPVAEILELIVDGSARGRGIGAVLFREACAAAWERGCMCLDVTSGQQRTGAHRFYLREGMKKSHFKFTMEPGDVLARSTEREEMDR</sequence>
<proteinExistence type="predicted"/>
<dbReference type="Pfam" id="PF00583">
    <property type="entry name" value="Acetyltransf_1"/>
    <property type="match status" value="2"/>
</dbReference>
<dbReference type="Gene3D" id="3.40.630.30">
    <property type="match status" value="2"/>
</dbReference>
<organism evidence="4 5">
    <name type="scientific">Candidatus Lachnoclostridium stercoripullorum</name>
    <dbReference type="NCBI Taxonomy" id="2838635"/>
    <lineage>
        <taxon>Bacteria</taxon>
        <taxon>Bacillati</taxon>
        <taxon>Bacillota</taxon>
        <taxon>Clostridia</taxon>
        <taxon>Lachnospirales</taxon>
        <taxon>Lachnospiraceae</taxon>
    </lineage>
</organism>
<protein>
    <submittedName>
        <fullName evidence="4">GNAT family N-acetyltransferase</fullName>
    </submittedName>
</protein>
<name>A0A9D2AWA9_9FIRM</name>
<keyword evidence="2" id="KW-0012">Acyltransferase</keyword>
<dbReference type="Proteomes" id="UP000886780">
    <property type="component" value="Unassembled WGS sequence"/>
</dbReference>